<accession>A0A0X8JRG6</accession>
<feature type="domain" description="ATPase dynein-related AAA" evidence="1">
    <location>
        <begin position="19"/>
        <end position="143"/>
    </location>
</feature>
<gene>
    <name evidence="2" type="ORF">AXF15_11490</name>
</gene>
<dbReference type="CDD" id="cd00009">
    <property type="entry name" value="AAA"/>
    <property type="match status" value="1"/>
</dbReference>
<dbReference type="KEGG" id="doa:AXF15_11490"/>
<protein>
    <submittedName>
        <fullName evidence="2">ATPase</fullName>
    </submittedName>
</protein>
<dbReference type="SUPFAM" id="SSF52540">
    <property type="entry name" value="P-loop containing nucleoside triphosphate hydrolases"/>
    <property type="match status" value="1"/>
</dbReference>
<dbReference type="InterPro" id="IPR011704">
    <property type="entry name" value="ATPase_dyneun-rel_AAA"/>
</dbReference>
<evidence type="ECO:0000259" key="1">
    <source>
        <dbReference type="Pfam" id="PF07728"/>
    </source>
</evidence>
<evidence type="ECO:0000313" key="2">
    <source>
        <dbReference type="EMBL" id="AMD93662.1"/>
    </source>
</evidence>
<reference evidence="3" key="1">
    <citation type="submission" date="2016-02" db="EMBL/GenBank/DDBJ databases">
        <authorList>
            <person name="Holder M.E."/>
            <person name="Ajami N.J."/>
            <person name="Petrosino J.F."/>
        </authorList>
    </citation>
    <scope>NUCLEOTIDE SEQUENCE [LARGE SCALE GENOMIC DNA]</scope>
    <source>
        <strain evidence="3">DSM 12838</strain>
    </source>
</reference>
<evidence type="ECO:0000313" key="3">
    <source>
        <dbReference type="Proteomes" id="UP000063964"/>
    </source>
</evidence>
<dbReference type="GO" id="GO:0005524">
    <property type="term" value="F:ATP binding"/>
    <property type="evidence" value="ECO:0007669"/>
    <property type="project" value="InterPro"/>
</dbReference>
<dbReference type="Gene3D" id="3.40.50.300">
    <property type="entry name" value="P-loop containing nucleotide triphosphate hydrolases"/>
    <property type="match status" value="1"/>
</dbReference>
<dbReference type="InterPro" id="IPR027417">
    <property type="entry name" value="P-loop_NTPase"/>
</dbReference>
<keyword evidence="3" id="KW-1185">Reference proteome</keyword>
<organism evidence="2 3">
    <name type="scientific">Desulfomicrobium orale DSM 12838</name>
    <dbReference type="NCBI Taxonomy" id="888061"/>
    <lineage>
        <taxon>Bacteria</taxon>
        <taxon>Pseudomonadati</taxon>
        <taxon>Thermodesulfobacteriota</taxon>
        <taxon>Desulfovibrionia</taxon>
        <taxon>Desulfovibrionales</taxon>
        <taxon>Desulfomicrobiaceae</taxon>
        <taxon>Desulfomicrobium</taxon>
    </lineage>
</organism>
<dbReference type="GO" id="GO:0016887">
    <property type="term" value="F:ATP hydrolysis activity"/>
    <property type="evidence" value="ECO:0007669"/>
    <property type="project" value="InterPro"/>
</dbReference>
<dbReference type="STRING" id="888061.AXF15_11490"/>
<dbReference type="Proteomes" id="UP000063964">
    <property type="component" value="Chromosome"/>
</dbReference>
<dbReference type="OrthoDB" id="9808317at2"/>
<dbReference type="EMBL" id="CP014230">
    <property type="protein sequence ID" value="AMD93662.1"/>
    <property type="molecule type" value="Genomic_DNA"/>
</dbReference>
<dbReference type="AlphaFoldDB" id="A0A0X8JRG6"/>
<name>A0A0X8JRG6_9BACT</name>
<dbReference type="Pfam" id="PF07728">
    <property type="entry name" value="AAA_5"/>
    <property type="match status" value="1"/>
</dbReference>
<sequence>MKPSEIVSALETLSDICQPVFLWGAPGVGKSQVVAQVAAKRGLRLVDVRAVLLDPVDLRGIPRIDESGAAVWCPPSFLPRTGRGVLFLDELNASPPLVQAACYQLILDRKLGEYELPEGWIVVAAGNRESDRAVTHRMPSALANRLIHLDFDPDPQDWQEWAEKAGIDPRIRHFLRFRPKLLHVFEPGRSEKAFPSPRSWEFASRILQAGPHWSTTLGLLRGAVGEAAALECMGFLKVYAQMPSVDEVLADPGRVPIPEDPAVVYALCEALARRASELTMTSLATLAGRLPAEFGVLLMRDAAAAEPDIVDTDAFHDWARANSSLLVQA</sequence>
<proteinExistence type="predicted"/>
<dbReference type="RefSeq" id="WP_066607636.1">
    <property type="nucleotide sequence ID" value="NZ_CP014230.1"/>
</dbReference>